<organism evidence="2 3">
    <name type="scientific">Pendulispora rubella</name>
    <dbReference type="NCBI Taxonomy" id="2741070"/>
    <lineage>
        <taxon>Bacteria</taxon>
        <taxon>Pseudomonadati</taxon>
        <taxon>Myxococcota</taxon>
        <taxon>Myxococcia</taxon>
        <taxon>Myxococcales</taxon>
        <taxon>Sorangiineae</taxon>
        <taxon>Pendulisporaceae</taxon>
        <taxon>Pendulispora</taxon>
    </lineage>
</organism>
<gene>
    <name evidence="2" type="ORF">LVJ94_27360</name>
</gene>
<proteinExistence type="predicted"/>
<dbReference type="InterPro" id="IPR001279">
    <property type="entry name" value="Metallo-B-lactamas"/>
</dbReference>
<dbReference type="Gene3D" id="3.60.15.10">
    <property type="entry name" value="Ribonuclease Z/Hydroxyacylglutathione hydrolase-like"/>
    <property type="match status" value="1"/>
</dbReference>
<keyword evidence="3" id="KW-1185">Reference proteome</keyword>
<dbReference type="EMBL" id="CP089983">
    <property type="protein sequence ID" value="WXB00629.1"/>
    <property type="molecule type" value="Genomic_DNA"/>
</dbReference>
<evidence type="ECO:0000313" key="2">
    <source>
        <dbReference type="EMBL" id="WXB00629.1"/>
    </source>
</evidence>
<keyword evidence="2" id="KW-0378">Hydrolase</keyword>
<dbReference type="PANTHER" id="PTHR43546:SF3">
    <property type="entry name" value="UPF0173 METAL-DEPENDENT HYDROLASE MJ1163"/>
    <property type="match status" value="1"/>
</dbReference>
<dbReference type="NCBIfam" id="NF001911">
    <property type="entry name" value="PRK00685.1"/>
    <property type="match status" value="1"/>
</dbReference>
<dbReference type="PANTHER" id="PTHR43546">
    <property type="entry name" value="UPF0173 METAL-DEPENDENT HYDROLASE MJ1163-RELATED"/>
    <property type="match status" value="1"/>
</dbReference>
<dbReference type="RefSeq" id="WP_394830231.1">
    <property type="nucleotide sequence ID" value="NZ_CP089929.1"/>
</dbReference>
<protein>
    <submittedName>
        <fullName evidence="2">Metal-dependent hydrolase</fullName>
    </submittedName>
</protein>
<feature type="domain" description="Metallo-beta-lactamase" evidence="1">
    <location>
        <begin position="35"/>
        <end position="238"/>
    </location>
</feature>
<reference evidence="2" key="1">
    <citation type="submission" date="2021-12" db="EMBL/GenBank/DDBJ databases">
        <title>Discovery of the Pendulisporaceae a myxobacterial family with distinct sporulation behavior and unique specialized metabolism.</title>
        <authorList>
            <person name="Garcia R."/>
            <person name="Popoff A."/>
            <person name="Bader C.D."/>
            <person name="Loehr J."/>
            <person name="Walesch S."/>
            <person name="Walt C."/>
            <person name="Boldt J."/>
            <person name="Bunk B."/>
            <person name="Haeckl F.J.F.P.J."/>
            <person name="Gunesch A.P."/>
            <person name="Birkelbach J."/>
            <person name="Nuebel U."/>
            <person name="Pietschmann T."/>
            <person name="Bach T."/>
            <person name="Mueller R."/>
        </authorList>
    </citation>
    <scope>NUCLEOTIDE SEQUENCE</scope>
    <source>
        <strain evidence="2">MSr11367</strain>
    </source>
</reference>
<dbReference type="SUPFAM" id="SSF56281">
    <property type="entry name" value="Metallo-hydrolase/oxidoreductase"/>
    <property type="match status" value="1"/>
</dbReference>
<accession>A0ABZ2KTK6</accession>
<dbReference type="InterPro" id="IPR036866">
    <property type="entry name" value="RibonucZ/Hydroxyglut_hydro"/>
</dbReference>
<dbReference type="GO" id="GO:0016787">
    <property type="term" value="F:hydrolase activity"/>
    <property type="evidence" value="ECO:0007669"/>
    <property type="project" value="UniProtKB-KW"/>
</dbReference>
<evidence type="ECO:0000313" key="3">
    <source>
        <dbReference type="Proteomes" id="UP001374803"/>
    </source>
</evidence>
<sequence length="274" mass="29835">MRTNLWVAVLAITIVVMLCPFRSAEAATTRIKSHGRFAFEVTTPTGKVLFLDPWLNNPANPRGNGTDPVAAVKRADYILVTHGHLDHIGDAVAIAKNTGAKLVANADLARNMINLMGFPAAQATDETVGDVGGERVLANGEVIVNFMPALHSHIFQQADPSKPNAYGGSPLTFIVRIKNGPTIYHTGDTAFYRDMDIIGEEFPPDIALVNIAGHYGMEPNMAARAAMVTKSRLVVPMHYENAKPFFALLDRHAIPHRELLAGTEMLFDGKNPRF</sequence>
<dbReference type="CDD" id="cd06262">
    <property type="entry name" value="metallo-hydrolase-like_MBL-fold"/>
    <property type="match status" value="1"/>
</dbReference>
<name>A0ABZ2KTK6_9BACT</name>
<evidence type="ECO:0000259" key="1">
    <source>
        <dbReference type="SMART" id="SM00849"/>
    </source>
</evidence>
<dbReference type="Pfam" id="PF12706">
    <property type="entry name" value="Lactamase_B_2"/>
    <property type="match status" value="1"/>
</dbReference>
<dbReference type="InterPro" id="IPR050114">
    <property type="entry name" value="UPF0173_UPF0282_UlaG_hydrolase"/>
</dbReference>
<dbReference type="SMART" id="SM00849">
    <property type="entry name" value="Lactamase_B"/>
    <property type="match status" value="1"/>
</dbReference>
<dbReference type="Proteomes" id="UP001374803">
    <property type="component" value="Chromosome"/>
</dbReference>